<organism evidence="1 2">
    <name type="scientific">Ardenticatena maritima</name>
    <dbReference type="NCBI Taxonomy" id="872965"/>
    <lineage>
        <taxon>Bacteria</taxon>
        <taxon>Bacillati</taxon>
        <taxon>Chloroflexota</taxon>
        <taxon>Ardenticatenia</taxon>
        <taxon>Ardenticatenales</taxon>
        <taxon>Ardenticatenaceae</taxon>
        <taxon>Ardenticatena</taxon>
    </lineage>
</organism>
<dbReference type="RefSeq" id="WP_054494274.1">
    <property type="nucleotide sequence ID" value="NZ_BBZA01000289.1"/>
</dbReference>
<name>A0A0P6YWA6_9CHLR</name>
<sequence length="160" mass="18668">MFTLHLETDTGQPCPYRFTKTDSKFFCAYVFFEHLWEVGNDPDVVGMLKEHFDLDIEPLLKVASEDMSLEDWLAEGYGDEAEWRKQMEMNRAAWQSPQELIQCLQAFIQALDNSPDVFSRLGVSEPYFVKGYFKQDLTDLLRMVEWARDSGARYVRLSMG</sequence>
<dbReference type="EMBL" id="LGKN01000003">
    <property type="protein sequence ID" value="KPL89437.1"/>
    <property type="molecule type" value="Genomic_DNA"/>
</dbReference>
<reference evidence="1 2" key="1">
    <citation type="submission" date="2015-07" db="EMBL/GenBank/DDBJ databases">
        <title>Whole genome sequence of Ardenticatena maritima DSM 23922.</title>
        <authorList>
            <person name="Hemp J."/>
            <person name="Ward L.M."/>
            <person name="Pace L.A."/>
            <person name="Fischer W.W."/>
        </authorList>
    </citation>
    <scope>NUCLEOTIDE SEQUENCE [LARGE SCALE GENOMIC DNA]</scope>
    <source>
        <strain evidence="1 2">110S</strain>
    </source>
</reference>
<evidence type="ECO:0000313" key="2">
    <source>
        <dbReference type="Proteomes" id="UP000050502"/>
    </source>
</evidence>
<accession>A0A0P6YWA6</accession>
<proteinExistence type="predicted"/>
<dbReference type="AlphaFoldDB" id="A0A0P6YWA6"/>
<evidence type="ECO:0000313" key="1">
    <source>
        <dbReference type="EMBL" id="KPL89437.1"/>
    </source>
</evidence>
<comment type="caution">
    <text evidence="1">The sequence shown here is derived from an EMBL/GenBank/DDBJ whole genome shotgun (WGS) entry which is preliminary data.</text>
</comment>
<protein>
    <submittedName>
        <fullName evidence="1">Uncharacterized protein</fullName>
    </submittedName>
</protein>
<gene>
    <name evidence="1" type="ORF">SE16_03035</name>
</gene>
<dbReference type="Proteomes" id="UP000050502">
    <property type="component" value="Unassembled WGS sequence"/>
</dbReference>